<evidence type="ECO:0000256" key="1">
    <source>
        <dbReference type="SAM" id="Phobius"/>
    </source>
</evidence>
<protein>
    <submittedName>
        <fullName evidence="2">Uncharacterized protein</fullName>
    </submittedName>
</protein>
<reference evidence="2 3" key="1">
    <citation type="submission" date="2016-11" db="EMBL/GenBank/DDBJ databases">
        <title>Interaction between Lactobacillus species and yeast in water kefir.</title>
        <authorList>
            <person name="Behr J."/>
            <person name="Xu D."/>
            <person name="Vogel R.F."/>
        </authorList>
    </citation>
    <scope>NUCLEOTIDE SEQUENCE [LARGE SCALE GENOMIC DNA]</scope>
    <source>
        <strain evidence="2 3">TMW 1.1822</strain>
    </source>
</reference>
<organism evidence="2 3">
    <name type="scientific">Liquorilactobacillus hordei</name>
    <dbReference type="NCBI Taxonomy" id="468911"/>
    <lineage>
        <taxon>Bacteria</taxon>
        <taxon>Bacillati</taxon>
        <taxon>Bacillota</taxon>
        <taxon>Bacilli</taxon>
        <taxon>Lactobacillales</taxon>
        <taxon>Lactobacillaceae</taxon>
        <taxon>Liquorilactobacillus</taxon>
    </lineage>
</organism>
<gene>
    <name evidence="2" type="ORF">BSQ49_04885</name>
</gene>
<keyword evidence="1" id="KW-0812">Transmembrane</keyword>
<sequence length="136" mass="15387">MKKTILIYSCISISLLGLMLYEKSKKRILENKKLEENLLTVPINGEVVKKKEVSPISTEYPLIRIHSKSDALSLVEGQLGDNGGDWTWSCLWNDDEKFFVKAISQTALTEGAMTGTAYTVYVYRDGSIKENMFDLK</sequence>
<dbReference type="RefSeq" id="WP_141053165.1">
    <property type="nucleotide sequence ID" value="NZ_CP018176.1"/>
</dbReference>
<feature type="transmembrane region" description="Helical" evidence="1">
    <location>
        <begin position="6"/>
        <end position="22"/>
    </location>
</feature>
<dbReference type="KEGG" id="lhw:BSQ49_04885"/>
<proteinExistence type="predicted"/>
<accession>A0A3S6QNM0</accession>
<dbReference type="Proteomes" id="UP000314960">
    <property type="component" value="Chromosome"/>
</dbReference>
<dbReference type="AlphaFoldDB" id="A0A3S6QNM0"/>
<dbReference type="EMBL" id="CP018176">
    <property type="protein sequence ID" value="AUJ29592.1"/>
    <property type="molecule type" value="Genomic_DNA"/>
</dbReference>
<evidence type="ECO:0000313" key="2">
    <source>
        <dbReference type="EMBL" id="AUJ29592.1"/>
    </source>
</evidence>
<evidence type="ECO:0000313" key="3">
    <source>
        <dbReference type="Proteomes" id="UP000314960"/>
    </source>
</evidence>
<name>A0A3S6QNM0_9LACO</name>
<keyword evidence="1" id="KW-1133">Transmembrane helix</keyword>
<keyword evidence="1" id="KW-0472">Membrane</keyword>